<protein>
    <submittedName>
        <fullName evidence="2">Uncharacterized protein</fullName>
    </submittedName>
</protein>
<gene>
    <name evidence="2" type="ORF">METZ01_LOCUS335811</name>
</gene>
<name>A0A382QD40_9ZZZZ</name>
<dbReference type="EMBL" id="UINC01113385">
    <property type="protein sequence ID" value="SVC82957.1"/>
    <property type="molecule type" value="Genomic_DNA"/>
</dbReference>
<organism evidence="2">
    <name type="scientific">marine metagenome</name>
    <dbReference type="NCBI Taxonomy" id="408172"/>
    <lineage>
        <taxon>unclassified sequences</taxon>
        <taxon>metagenomes</taxon>
        <taxon>ecological metagenomes</taxon>
    </lineage>
</organism>
<keyword evidence="1" id="KW-1133">Transmembrane helix</keyword>
<keyword evidence="1" id="KW-0472">Membrane</keyword>
<proteinExistence type="predicted"/>
<accession>A0A382QD40</accession>
<feature type="transmembrane region" description="Helical" evidence="1">
    <location>
        <begin position="25"/>
        <end position="49"/>
    </location>
</feature>
<sequence>MGELTAWAIERIFQNGRNERSGRALVMRIGCLIFGLIVIFSGCSGIQLAQTGPEDVQFYGADCAKSGNIEGTQAYADCILQT</sequence>
<evidence type="ECO:0000256" key="1">
    <source>
        <dbReference type="SAM" id="Phobius"/>
    </source>
</evidence>
<reference evidence="2" key="1">
    <citation type="submission" date="2018-05" db="EMBL/GenBank/DDBJ databases">
        <authorList>
            <person name="Lanie J.A."/>
            <person name="Ng W.-L."/>
            <person name="Kazmierczak K.M."/>
            <person name="Andrzejewski T.M."/>
            <person name="Davidsen T.M."/>
            <person name="Wayne K.J."/>
            <person name="Tettelin H."/>
            <person name="Glass J.I."/>
            <person name="Rusch D."/>
            <person name="Podicherti R."/>
            <person name="Tsui H.-C.T."/>
            <person name="Winkler M.E."/>
        </authorList>
    </citation>
    <scope>NUCLEOTIDE SEQUENCE</scope>
</reference>
<keyword evidence="1" id="KW-0812">Transmembrane</keyword>
<dbReference type="AlphaFoldDB" id="A0A382QD40"/>
<evidence type="ECO:0000313" key="2">
    <source>
        <dbReference type="EMBL" id="SVC82957.1"/>
    </source>
</evidence>